<dbReference type="OrthoDB" id="9794902at2"/>
<dbReference type="Gene3D" id="3.90.770.10">
    <property type="entry name" value="3-hydroxy-3-methylglutaryl-coenzyme A Reductase, Chain A, domain 2"/>
    <property type="match status" value="1"/>
</dbReference>
<dbReference type="EMBL" id="UGOD01000001">
    <property type="protein sequence ID" value="STX52470.1"/>
    <property type="molecule type" value="Genomic_DNA"/>
</dbReference>
<dbReference type="InterPro" id="IPR009029">
    <property type="entry name" value="HMG_CoA_Rdtase_sub-bd_dom_sf"/>
</dbReference>
<dbReference type="PROSITE" id="PS00318">
    <property type="entry name" value="HMG_COA_REDUCTASE_2"/>
    <property type="match status" value="1"/>
</dbReference>
<protein>
    <recommendedName>
        <fullName evidence="2">hydroxymethylglutaryl-CoA reductase (NADPH)</fullName>
        <ecNumber evidence="2">1.1.1.34</ecNumber>
    </recommendedName>
</protein>
<comment type="similarity">
    <text evidence="1">Belongs to the HMG-CoA reductase family.</text>
</comment>
<name>A0A378JRF1_9GAMM</name>
<dbReference type="InterPro" id="IPR023074">
    <property type="entry name" value="HMG_CoA_Rdtase_cat_sf"/>
</dbReference>
<keyword evidence="4 5" id="KW-0560">Oxidoreductase</keyword>
<organism evidence="5 6">
    <name type="scientific">Legionella busanensis</name>
    <dbReference type="NCBI Taxonomy" id="190655"/>
    <lineage>
        <taxon>Bacteria</taxon>
        <taxon>Pseudomonadati</taxon>
        <taxon>Pseudomonadota</taxon>
        <taxon>Gammaproteobacteria</taxon>
        <taxon>Legionellales</taxon>
        <taxon>Legionellaceae</taxon>
        <taxon>Legionella</taxon>
    </lineage>
</organism>
<dbReference type="InterPro" id="IPR023076">
    <property type="entry name" value="HMG_CoA_Rdtase_CS"/>
</dbReference>
<dbReference type="Pfam" id="PF00368">
    <property type="entry name" value="HMG-CoA_red"/>
    <property type="match status" value="1"/>
</dbReference>
<keyword evidence="6" id="KW-1185">Reference proteome</keyword>
<dbReference type="Proteomes" id="UP000254794">
    <property type="component" value="Unassembled WGS sequence"/>
</dbReference>
<dbReference type="PROSITE" id="PS50065">
    <property type="entry name" value="HMG_COA_REDUCTASE_4"/>
    <property type="match status" value="1"/>
</dbReference>
<evidence type="ECO:0000256" key="2">
    <source>
        <dbReference type="ARBA" id="ARBA00012999"/>
    </source>
</evidence>
<gene>
    <name evidence="5" type="primary">mvaA_2</name>
    <name evidence="5" type="ORF">NCTC13316_02583</name>
</gene>
<evidence type="ECO:0000256" key="4">
    <source>
        <dbReference type="ARBA" id="ARBA00023002"/>
    </source>
</evidence>
<accession>A0A378JRF1</accession>
<dbReference type="PANTHER" id="PTHR10572">
    <property type="entry name" value="3-HYDROXY-3-METHYLGLUTARYL-COENZYME A REDUCTASE"/>
    <property type="match status" value="1"/>
</dbReference>
<dbReference type="GO" id="GO:0004420">
    <property type="term" value="F:hydroxymethylglutaryl-CoA reductase (NADPH) activity"/>
    <property type="evidence" value="ECO:0007669"/>
    <property type="project" value="UniProtKB-EC"/>
</dbReference>
<dbReference type="CDD" id="cd00643">
    <property type="entry name" value="HMG-CoA_reductase_classI"/>
    <property type="match status" value="1"/>
</dbReference>
<dbReference type="SUPFAM" id="SSF56542">
    <property type="entry name" value="Substrate-binding domain of HMG-CoA reductase"/>
    <property type="match status" value="1"/>
</dbReference>
<dbReference type="RefSeq" id="WP_115332029.1">
    <property type="nucleotide sequence ID" value="NZ_CAAAHP010000006.1"/>
</dbReference>
<evidence type="ECO:0000313" key="6">
    <source>
        <dbReference type="Proteomes" id="UP000254794"/>
    </source>
</evidence>
<dbReference type="PANTHER" id="PTHR10572:SF24">
    <property type="entry name" value="3-HYDROXY-3-METHYLGLUTARYL-COENZYME A REDUCTASE"/>
    <property type="match status" value="1"/>
</dbReference>
<reference evidence="5 6" key="1">
    <citation type="submission" date="2018-06" db="EMBL/GenBank/DDBJ databases">
        <authorList>
            <consortium name="Pathogen Informatics"/>
            <person name="Doyle S."/>
        </authorList>
    </citation>
    <scope>NUCLEOTIDE SEQUENCE [LARGE SCALE GENOMIC DNA]</scope>
    <source>
        <strain evidence="5 6">NCTC13316</strain>
    </source>
</reference>
<evidence type="ECO:0000256" key="1">
    <source>
        <dbReference type="ARBA" id="ARBA00007661"/>
    </source>
</evidence>
<dbReference type="Gene3D" id="3.30.70.420">
    <property type="entry name" value="Hydroxymethylglutaryl-CoA reductase, class I/II, NAD/NADP-binding domain"/>
    <property type="match status" value="1"/>
</dbReference>
<evidence type="ECO:0000256" key="3">
    <source>
        <dbReference type="ARBA" id="ARBA00022857"/>
    </source>
</evidence>
<dbReference type="GO" id="GO:0008299">
    <property type="term" value="P:isoprenoid biosynthetic process"/>
    <property type="evidence" value="ECO:0007669"/>
    <property type="project" value="InterPro"/>
</dbReference>
<dbReference type="GO" id="GO:0015936">
    <property type="term" value="P:coenzyme A metabolic process"/>
    <property type="evidence" value="ECO:0007669"/>
    <property type="project" value="InterPro"/>
</dbReference>
<sequence length="435" mass="47292">MPTNHQHTRAFLEKFILNHEENSLKERLDSKQVKQIRPAVGNDPAAYAARWENINLPAETKSLLMSNNVEYDLATYTKNIENFLGFVKVPIGLAGPIRINGLFANGDYLIPLATTEAALVASYNRGTKIISDAGGCRAILINALVNRCPVFAFENLTQVGQFLIWMNENYSNIKAKAELTTRFGKLVDLRYTIEGNQVFMSFDYETGDASGQNMVTIATQAAFDYIRENSPVQPQYAFIESNMSGDKKASVQAFQNVRGRKVVVEVTIPESLLQKQLHITVDEMVRFFTITSTGAKLSGTIGAQGHYANALAALYIACGQDAACVSESSIGLTRFEKTKNGDLYASVTLPNIMVGTVGGGTQLPTQKACLDMMGLSGAGNANAFAEVAAALCLAGELSISAAMATDTFTKAHHNLARVGNVERKDNEYKQSEAKV</sequence>
<dbReference type="SUPFAM" id="SSF55035">
    <property type="entry name" value="NAD-binding domain of HMG-CoA reductase"/>
    <property type="match status" value="1"/>
</dbReference>
<dbReference type="InterPro" id="IPR009023">
    <property type="entry name" value="HMG_CoA_Rdtase_NAD(P)-bd_sf"/>
</dbReference>
<dbReference type="InterPro" id="IPR004554">
    <property type="entry name" value="HMG_CoA_Rdtase_eu_arc"/>
</dbReference>
<keyword evidence="3" id="KW-0521">NADP</keyword>
<dbReference type="EC" id="1.1.1.34" evidence="2"/>
<proteinExistence type="inferred from homology"/>
<evidence type="ECO:0000313" key="5">
    <source>
        <dbReference type="EMBL" id="STX52470.1"/>
    </source>
</evidence>
<dbReference type="PRINTS" id="PR00071">
    <property type="entry name" value="HMGCOARDTASE"/>
</dbReference>
<dbReference type="AlphaFoldDB" id="A0A378JRF1"/>
<dbReference type="InterPro" id="IPR002202">
    <property type="entry name" value="HMG_CoA_Rdtase"/>
</dbReference>